<evidence type="ECO:0000256" key="1">
    <source>
        <dbReference type="ARBA" id="ARBA00004123"/>
    </source>
</evidence>
<keyword evidence="2" id="KW-0479">Metal-binding</keyword>
<reference evidence="11 12" key="1">
    <citation type="submission" date="2024-05" db="EMBL/GenBank/DDBJ databases">
        <authorList>
            <person name="Wallberg A."/>
        </authorList>
    </citation>
    <scope>NUCLEOTIDE SEQUENCE [LARGE SCALE GENOMIC DNA]</scope>
</reference>
<dbReference type="EMBL" id="CAXKWB010047273">
    <property type="protein sequence ID" value="CAL4165123.1"/>
    <property type="molecule type" value="Genomic_DNA"/>
</dbReference>
<keyword evidence="12" id="KW-1185">Reference proteome</keyword>
<dbReference type="GO" id="GO:0000978">
    <property type="term" value="F:RNA polymerase II cis-regulatory region sequence-specific DNA binding"/>
    <property type="evidence" value="ECO:0007669"/>
    <property type="project" value="TreeGrafter"/>
</dbReference>
<dbReference type="Pfam" id="PF00096">
    <property type="entry name" value="zf-C2H2"/>
    <property type="match status" value="6"/>
</dbReference>
<organism evidence="11 12">
    <name type="scientific">Meganyctiphanes norvegica</name>
    <name type="common">Northern krill</name>
    <name type="synonym">Thysanopoda norvegica</name>
    <dbReference type="NCBI Taxonomy" id="48144"/>
    <lineage>
        <taxon>Eukaryota</taxon>
        <taxon>Metazoa</taxon>
        <taxon>Ecdysozoa</taxon>
        <taxon>Arthropoda</taxon>
        <taxon>Crustacea</taxon>
        <taxon>Multicrustacea</taxon>
        <taxon>Malacostraca</taxon>
        <taxon>Eumalacostraca</taxon>
        <taxon>Eucarida</taxon>
        <taxon>Euphausiacea</taxon>
        <taxon>Euphausiidae</taxon>
        <taxon>Meganyctiphanes</taxon>
    </lineage>
</organism>
<dbReference type="InterPro" id="IPR036236">
    <property type="entry name" value="Znf_C2H2_sf"/>
</dbReference>
<keyword evidence="6" id="KW-0805">Transcription regulation</keyword>
<feature type="domain" description="C2H2-type" evidence="10">
    <location>
        <begin position="223"/>
        <end position="250"/>
    </location>
</feature>
<dbReference type="FunFam" id="3.30.160.60:FF:000003">
    <property type="entry name" value="Zinc finger protein 3 homolog"/>
    <property type="match status" value="1"/>
</dbReference>
<dbReference type="FunFam" id="3.30.160.60:FF:000478">
    <property type="entry name" value="Zinc finger protein 133"/>
    <property type="match status" value="2"/>
</dbReference>
<dbReference type="Gene3D" id="3.30.160.60">
    <property type="entry name" value="Classic Zinc Finger"/>
    <property type="match status" value="7"/>
</dbReference>
<dbReference type="PROSITE" id="PS00028">
    <property type="entry name" value="ZINC_FINGER_C2H2_1"/>
    <property type="match status" value="7"/>
</dbReference>
<evidence type="ECO:0000256" key="3">
    <source>
        <dbReference type="ARBA" id="ARBA00022737"/>
    </source>
</evidence>
<keyword evidence="3" id="KW-0677">Repeat</keyword>
<proteinExistence type="predicted"/>
<feature type="domain" description="C2H2-type" evidence="10">
    <location>
        <begin position="82"/>
        <end position="110"/>
    </location>
</feature>
<feature type="domain" description="C2H2-type" evidence="10">
    <location>
        <begin position="139"/>
        <end position="166"/>
    </location>
</feature>
<evidence type="ECO:0000313" key="12">
    <source>
        <dbReference type="Proteomes" id="UP001497623"/>
    </source>
</evidence>
<evidence type="ECO:0000259" key="10">
    <source>
        <dbReference type="PROSITE" id="PS50157"/>
    </source>
</evidence>
<feature type="domain" description="C2H2-type" evidence="10">
    <location>
        <begin position="251"/>
        <end position="278"/>
    </location>
</feature>
<feature type="domain" description="C2H2-type" evidence="10">
    <location>
        <begin position="195"/>
        <end position="222"/>
    </location>
</feature>
<dbReference type="GO" id="GO:0005634">
    <property type="term" value="C:nucleus"/>
    <property type="evidence" value="ECO:0007669"/>
    <property type="project" value="UniProtKB-SubCell"/>
</dbReference>
<feature type="domain" description="C2H2-type" evidence="10">
    <location>
        <begin position="167"/>
        <end position="194"/>
    </location>
</feature>
<sequence>MSHVHGNIITTYEGHFPEEIIWKTVYGICEKEIKEELHLNEPIHNQADYVGLKEEVNINEDLIYFTEISSLVKNENSLNSQLRTNSQCDEAFSYNSNLLNHTRAHCRDNLYQCRRCDKAFSNNSSLIQHQRTHTEEKPYQCSQCHKAFTQTSHLINHQTMHSGNKPYQCSQCDQYFAQKSHLITHKITHNGEKPYQCRQCGNTFSHKHDHIKHQQIHCREKPYQCSQCDKAFSHKNNLIKHKITHTGRKPYQCNKCKKAFSHKHDIIRHQETHTGKNPYQCSQCDKNFIQYSNLINHQKTHTGGKPYQCSQYDMPFSICDIRRIRITSRTHPSTKLALSKRDKDYKVTLSYADFQLLHMAHSFIVAWAGASHARRIVAGHNDMLSYLPGSNLQFIGKDGLTVARFRREGYLQNLLNHGSNTGWPRICFLWLGDNDLDILTDHTTCLDETARRLLDMRQEIIEAGYTLCFILGYPDRARCHDNDSDTYHRMSLKCNQRFVNSIGGHYIKLPWSAYYDPQLFLPDGVHLSSKVYRDIACTAMARLRGVFKGDADFCHIEYLMSN</sequence>
<evidence type="ECO:0000256" key="9">
    <source>
        <dbReference type="PROSITE-ProRule" id="PRU00042"/>
    </source>
</evidence>
<dbReference type="SUPFAM" id="SSF52266">
    <property type="entry name" value="SGNH hydrolase"/>
    <property type="match status" value="1"/>
</dbReference>
<dbReference type="PANTHER" id="PTHR23235">
    <property type="entry name" value="KRUEPPEL-LIKE TRANSCRIPTION FACTOR"/>
    <property type="match status" value="1"/>
</dbReference>
<comment type="subcellular location">
    <subcellularLocation>
        <location evidence="1">Nucleus</location>
    </subcellularLocation>
</comment>
<evidence type="ECO:0000256" key="5">
    <source>
        <dbReference type="ARBA" id="ARBA00022833"/>
    </source>
</evidence>
<accession>A0AAV2S8H7</accession>
<dbReference type="FunFam" id="3.30.160.60:FF:000358">
    <property type="entry name" value="zinc finger protein 24"/>
    <property type="match status" value="1"/>
</dbReference>
<keyword evidence="4 9" id="KW-0863">Zinc-finger</keyword>
<evidence type="ECO:0000256" key="4">
    <source>
        <dbReference type="ARBA" id="ARBA00022771"/>
    </source>
</evidence>
<dbReference type="InterPro" id="IPR013087">
    <property type="entry name" value="Znf_C2H2_type"/>
</dbReference>
<keyword evidence="8" id="KW-0539">Nucleus</keyword>
<feature type="domain" description="C2H2-type" evidence="10">
    <location>
        <begin position="111"/>
        <end position="138"/>
    </location>
</feature>
<dbReference type="FunFam" id="3.30.160.60:FF:002343">
    <property type="entry name" value="Zinc finger protein 33A"/>
    <property type="match status" value="1"/>
</dbReference>
<dbReference type="PROSITE" id="PS50157">
    <property type="entry name" value="ZINC_FINGER_C2H2_2"/>
    <property type="match status" value="8"/>
</dbReference>
<dbReference type="Proteomes" id="UP001497623">
    <property type="component" value="Unassembled WGS sequence"/>
</dbReference>
<dbReference type="GO" id="GO:0008270">
    <property type="term" value="F:zinc ion binding"/>
    <property type="evidence" value="ECO:0007669"/>
    <property type="project" value="UniProtKB-KW"/>
</dbReference>
<keyword evidence="5" id="KW-0862">Zinc</keyword>
<dbReference type="SMART" id="SM00355">
    <property type="entry name" value="ZnF_C2H2"/>
    <property type="match status" value="8"/>
</dbReference>
<evidence type="ECO:0000256" key="8">
    <source>
        <dbReference type="ARBA" id="ARBA00023242"/>
    </source>
</evidence>
<name>A0AAV2S8H7_MEGNR</name>
<dbReference type="AlphaFoldDB" id="A0AAV2S8H7"/>
<dbReference type="FunFam" id="3.30.160.60:FF:000218">
    <property type="entry name" value="Zinc finger protein 10"/>
    <property type="match status" value="1"/>
</dbReference>
<protein>
    <recommendedName>
        <fullName evidence="10">C2H2-type domain-containing protein</fullName>
    </recommendedName>
</protein>
<dbReference type="FunFam" id="3.30.160.60:FF:000512">
    <property type="entry name" value="zinc finger protein 197 isoform X1"/>
    <property type="match status" value="1"/>
</dbReference>
<evidence type="ECO:0000256" key="2">
    <source>
        <dbReference type="ARBA" id="ARBA00022723"/>
    </source>
</evidence>
<evidence type="ECO:0000256" key="7">
    <source>
        <dbReference type="ARBA" id="ARBA00023163"/>
    </source>
</evidence>
<dbReference type="SUPFAM" id="SSF57667">
    <property type="entry name" value="beta-beta-alpha zinc fingers"/>
    <property type="match status" value="5"/>
</dbReference>
<comment type="caution">
    <text evidence="11">The sequence shown here is derived from an EMBL/GenBank/DDBJ whole genome shotgun (WGS) entry which is preliminary data.</text>
</comment>
<evidence type="ECO:0000256" key="6">
    <source>
        <dbReference type="ARBA" id="ARBA00023015"/>
    </source>
</evidence>
<dbReference type="PANTHER" id="PTHR23235:SF178">
    <property type="entry name" value="C2H2-TYPE DOMAIN-CONTAINING PROTEIN-RELATED"/>
    <property type="match status" value="1"/>
</dbReference>
<dbReference type="GO" id="GO:0000981">
    <property type="term" value="F:DNA-binding transcription factor activity, RNA polymerase II-specific"/>
    <property type="evidence" value="ECO:0007669"/>
    <property type="project" value="TreeGrafter"/>
</dbReference>
<feature type="domain" description="C2H2-type" evidence="10">
    <location>
        <begin position="279"/>
        <end position="306"/>
    </location>
</feature>
<evidence type="ECO:0000313" key="11">
    <source>
        <dbReference type="EMBL" id="CAL4165123.1"/>
    </source>
</evidence>
<gene>
    <name evidence="11" type="ORF">MNOR_LOCUS33221</name>
</gene>
<keyword evidence="7" id="KW-0804">Transcription</keyword>